<comment type="caution">
    <text evidence="1">The sequence shown here is derived from an EMBL/GenBank/DDBJ whole genome shotgun (WGS) entry which is preliminary data.</text>
</comment>
<reference evidence="1" key="1">
    <citation type="submission" date="2023-08" db="EMBL/GenBank/DDBJ databases">
        <authorList>
            <person name="Audoor S."/>
            <person name="Bilcke G."/>
        </authorList>
    </citation>
    <scope>NUCLEOTIDE SEQUENCE</scope>
</reference>
<keyword evidence="2" id="KW-1185">Reference proteome</keyword>
<proteinExistence type="predicted"/>
<organism evidence="1 2">
    <name type="scientific">Cylindrotheca closterium</name>
    <dbReference type="NCBI Taxonomy" id="2856"/>
    <lineage>
        <taxon>Eukaryota</taxon>
        <taxon>Sar</taxon>
        <taxon>Stramenopiles</taxon>
        <taxon>Ochrophyta</taxon>
        <taxon>Bacillariophyta</taxon>
        <taxon>Bacillariophyceae</taxon>
        <taxon>Bacillariophycidae</taxon>
        <taxon>Bacillariales</taxon>
        <taxon>Bacillariaceae</taxon>
        <taxon>Cylindrotheca</taxon>
    </lineage>
</organism>
<sequence>MCGCAVARLDGQWRLSSYVEDASLLLIVVKNVRYWITKFTRKVASTFQAISEYKEALEENVAQLQRYHMDDSMSNLLDFYRSNHIETGMPSPAFYLMRRMAVMDSLREESRSQNHLEFRINEVALAAYWNMGSIYANYHQCIFT</sequence>
<gene>
    <name evidence="1" type="ORF">CYCCA115_LOCUS9974</name>
</gene>
<accession>A0AAD2CX68</accession>
<dbReference type="EMBL" id="CAKOGP040001536">
    <property type="protein sequence ID" value="CAJ1945831.1"/>
    <property type="molecule type" value="Genomic_DNA"/>
</dbReference>
<protein>
    <submittedName>
        <fullName evidence="1">Uncharacterized protein</fullName>
    </submittedName>
</protein>
<dbReference type="Proteomes" id="UP001295423">
    <property type="component" value="Unassembled WGS sequence"/>
</dbReference>
<evidence type="ECO:0000313" key="2">
    <source>
        <dbReference type="Proteomes" id="UP001295423"/>
    </source>
</evidence>
<dbReference type="AlphaFoldDB" id="A0AAD2CX68"/>
<evidence type="ECO:0000313" key="1">
    <source>
        <dbReference type="EMBL" id="CAJ1945831.1"/>
    </source>
</evidence>
<name>A0AAD2CX68_9STRA</name>